<dbReference type="PANTHER" id="PTHR46206">
    <property type="entry name" value="CYTOCHROME P450"/>
    <property type="match status" value="1"/>
</dbReference>
<keyword evidence="3" id="KW-0479">Metal-binding</keyword>
<proteinExistence type="inferred from homology"/>
<dbReference type="GO" id="GO:0020037">
    <property type="term" value="F:heme binding"/>
    <property type="evidence" value="ECO:0007669"/>
    <property type="project" value="InterPro"/>
</dbReference>
<dbReference type="EMBL" id="WNKQ01000005">
    <property type="protein sequence ID" value="KAF5851645.1"/>
    <property type="molecule type" value="Genomic_DNA"/>
</dbReference>
<dbReference type="InterPro" id="IPR036396">
    <property type="entry name" value="Cyt_P450_sf"/>
</dbReference>
<dbReference type="Proteomes" id="UP000624244">
    <property type="component" value="Unassembled WGS sequence"/>
</dbReference>
<evidence type="ECO:0000256" key="4">
    <source>
        <dbReference type="ARBA" id="ARBA00023002"/>
    </source>
</evidence>
<evidence type="ECO:0008006" key="8">
    <source>
        <dbReference type="Google" id="ProtNLM"/>
    </source>
</evidence>
<dbReference type="Gene3D" id="1.10.630.10">
    <property type="entry name" value="Cytochrome P450"/>
    <property type="match status" value="1"/>
</dbReference>
<dbReference type="InterPro" id="IPR001128">
    <property type="entry name" value="Cyt_P450"/>
</dbReference>
<organism evidence="6 7">
    <name type="scientific">Cochliobolus sativus</name>
    <name type="common">Common root rot and spot blotch fungus</name>
    <name type="synonym">Bipolaris sorokiniana</name>
    <dbReference type="NCBI Taxonomy" id="45130"/>
    <lineage>
        <taxon>Eukaryota</taxon>
        <taxon>Fungi</taxon>
        <taxon>Dikarya</taxon>
        <taxon>Ascomycota</taxon>
        <taxon>Pezizomycotina</taxon>
        <taxon>Dothideomycetes</taxon>
        <taxon>Pleosporomycetidae</taxon>
        <taxon>Pleosporales</taxon>
        <taxon>Pleosporineae</taxon>
        <taxon>Pleosporaceae</taxon>
        <taxon>Bipolaris</taxon>
    </lineage>
</organism>
<evidence type="ECO:0000256" key="1">
    <source>
        <dbReference type="ARBA" id="ARBA00001971"/>
    </source>
</evidence>
<name>A0A8H5ZP50_COCSA</name>
<comment type="cofactor">
    <cofactor evidence="1">
        <name>heme</name>
        <dbReference type="ChEBI" id="CHEBI:30413"/>
    </cofactor>
</comment>
<evidence type="ECO:0000256" key="5">
    <source>
        <dbReference type="ARBA" id="ARBA00023004"/>
    </source>
</evidence>
<dbReference type="GO" id="GO:0016705">
    <property type="term" value="F:oxidoreductase activity, acting on paired donors, with incorporation or reduction of molecular oxygen"/>
    <property type="evidence" value="ECO:0007669"/>
    <property type="project" value="InterPro"/>
</dbReference>
<keyword evidence="4" id="KW-0560">Oxidoreductase</keyword>
<reference evidence="6" key="1">
    <citation type="submission" date="2019-11" db="EMBL/GenBank/DDBJ databases">
        <title>Bipolaris sorokiniana Genome sequencing.</title>
        <authorList>
            <person name="Wang H."/>
        </authorList>
    </citation>
    <scope>NUCLEOTIDE SEQUENCE</scope>
</reference>
<keyword evidence="5" id="KW-0408">Iron</keyword>
<evidence type="ECO:0000256" key="3">
    <source>
        <dbReference type="ARBA" id="ARBA00022723"/>
    </source>
</evidence>
<comment type="caution">
    <text evidence="6">The sequence shown here is derived from an EMBL/GenBank/DDBJ whole genome shotgun (WGS) entry which is preliminary data.</text>
</comment>
<dbReference type="PANTHER" id="PTHR46206:SF7">
    <property type="entry name" value="P450, PUTATIVE (EUROFUNG)-RELATED"/>
    <property type="match status" value="1"/>
</dbReference>
<sequence length="181" mass="20330">MKARDAGEQTHTQFVVTNEENIAFGYGKRTCPSRFFAGVEIKITVAKLLVEYDISMPDGLTKRYAQITHGNVSTTGLKKEVVQGRIATKLSFSSGLQFYDVYSIDDTEFVTHIPRPALTLLALGIRLGTPKRPKKIGITAVDQIRRLSSLSKPLDMRMARLLLTVSSPILIWQLYEAMLYY</sequence>
<dbReference type="GO" id="GO:0004497">
    <property type="term" value="F:monooxygenase activity"/>
    <property type="evidence" value="ECO:0007669"/>
    <property type="project" value="InterPro"/>
</dbReference>
<evidence type="ECO:0000313" key="6">
    <source>
        <dbReference type="EMBL" id="KAF5851645.1"/>
    </source>
</evidence>
<protein>
    <recommendedName>
        <fullName evidence="8">Cytochrome P450</fullName>
    </recommendedName>
</protein>
<gene>
    <name evidence="6" type="ORF">GGP41_004467</name>
</gene>
<accession>A0A8H5ZP50</accession>
<evidence type="ECO:0000313" key="7">
    <source>
        <dbReference type="Proteomes" id="UP000624244"/>
    </source>
</evidence>
<dbReference type="Pfam" id="PF00067">
    <property type="entry name" value="p450"/>
    <property type="match status" value="1"/>
</dbReference>
<evidence type="ECO:0000256" key="2">
    <source>
        <dbReference type="ARBA" id="ARBA00010617"/>
    </source>
</evidence>
<dbReference type="SUPFAM" id="SSF48264">
    <property type="entry name" value="Cytochrome P450"/>
    <property type="match status" value="1"/>
</dbReference>
<dbReference type="AlphaFoldDB" id="A0A8H5ZP50"/>
<dbReference type="GO" id="GO:0005506">
    <property type="term" value="F:iron ion binding"/>
    <property type="evidence" value="ECO:0007669"/>
    <property type="project" value="InterPro"/>
</dbReference>
<comment type="similarity">
    <text evidence="2">Belongs to the cytochrome P450 family.</text>
</comment>